<dbReference type="HAMAP" id="MF_01161">
    <property type="entry name" value="tRNA_Ile_lys_synt"/>
    <property type="match status" value="1"/>
</dbReference>
<evidence type="ECO:0000256" key="8">
    <source>
        <dbReference type="ARBA" id="ARBA00048539"/>
    </source>
</evidence>
<comment type="catalytic activity">
    <reaction evidence="8">
        <text>cytidine(34) in tRNA(Ile2) + L-lysine + ATP = lysidine(34) in tRNA(Ile2) + AMP + diphosphate + H(+)</text>
        <dbReference type="Rhea" id="RHEA:43744"/>
        <dbReference type="Rhea" id="RHEA-COMP:10625"/>
        <dbReference type="Rhea" id="RHEA-COMP:10670"/>
        <dbReference type="ChEBI" id="CHEBI:15378"/>
        <dbReference type="ChEBI" id="CHEBI:30616"/>
        <dbReference type="ChEBI" id="CHEBI:32551"/>
        <dbReference type="ChEBI" id="CHEBI:33019"/>
        <dbReference type="ChEBI" id="CHEBI:82748"/>
        <dbReference type="ChEBI" id="CHEBI:83665"/>
        <dbReference type="ChEBI" id="CHEBI:456215"/>
        <dbReference type="EC" id="6.3.4.19"/>
    </reaction>
</comment>
<dbReference type="GO" id="GO:0005737">
    <property type="term" value="C:cytoplasm"/>
    <property type="evidence" value="ECO:0007669"/>
    <property type="project" value="UniProtKB-SubCell"/>
</dbReference>
<reference evidence="10" key="1">
    <citation type="submission" date="2018-05" db="EMBL/GenBank/DDBJ databases">
        <authorList>
            <person name="Lanie J.A."/>
            <person name="Ng W.-L."/>
            <person name="Kazmierczak K.M."/>
            <person name="Andrzejewski T.M."/>
            <person name="Davidsen T.M."/>
            <person name="Wayne K.J."/>
            <person name="Tettelin H."/>
            <person name="Glass J.I."/>
            <person name="Rusch D."/>
            <person name="Podicherti R."/>
            <person name="Tsui H.-C.T."/>
            <person name="Winkler M.E."/>
        </authorList>
    </citation>
    <scope>NUCLEOTIDE SEQUENCE</scope>
</reference>
<protein>
    <recommendedName>
        <fullName evidence="2">tRNA(Ile)-lysidine synthetase</fullName>
        <ecNumber evidence="2">6.3.4.19</ecNumber>
    </recommendedName>
</protein>
<dbReference type="Gene3D" id="3.40.50.620">
    <property type="entry name" value="HUPs"/>
    <property type="match status" value="1"/>
</dbReference>
<dbReference type="SUPFAM" id="SSF52402">
    <property type="entry name" value="Adenine nucleotide alpha hydrolases-like"/>
    <property type="match status" value="1"/>
</dbReference>
<dbReference type="InterPro" id="IPR012094">
    <property type="entry name" value="tRNA_Ile_lys_synt"/>
</dbReference>
<evidence type="ECO:0000256" key="7">
    <source>
        <dbReference type="ARBA" id="ARBA00022840"/>
    </source>
</evidence>
<accession>A0A381VRG9</accession>
<dbReference type="GO" id="GO:0032267">
    <property type="term" value="F:tRNA(Ile)-lysidine synthase activity"/>
    <property type="evidence" value="ECO:0007669"/>
    <property type="project" value="UniProtKB-EC"/>
</dbReference>
<dbReference type="InterPro" id="IPR011063">
    <property type="entry name" value="TilS/TtcA_N"/>
</dbReference>
<dbReference type="EC" id="6.3.4.19" evidence="2"/>
<keyword evidence="7" id="KW-0067">ATP-binding</keyword>
<dbReference type="SMART" id="SM00977">
    <property type="entry name" value="TilS_C"/>
    <property type="match status" value="1"/>
</dbReference>
<dbReference type="InterPro" id="IPR014729">
    <property type="entry name" value="Rossmann-like_a/b/a_fold"/>
</dbReference>
<dbReference type="Gene3D" id="1.20.59.20">
    <property type="match status" value="1"/>
</dbReference>
<dbReference type="SUPFAM" id="SSF56037">
    <property type="entry name" value="PheT/TilS domain"/>
    <property type="match status" value="1"/>
</dbReference>
<evidence type="ECO:0000256" key="3">
    <source>
        <dbReference type="ARBA" id="ARBA00022490"/>
    </source>
</evidence>
<evidence type="ECO:0000259" key="9">
    <source>
        <dbReference type="SMART" id="SM00977"/>
    </source>
</evidence>
<keyword evidence="3" id="KW-0963">Cytoplasm</keyword>
<dbReference type="Pfam" id="PF11734">
    <property type="entry name" value="TilS_C"/>
    <property type="match status" value="1"/>
</dbReference>
<dbReference type="Pfam" id="PF09179">
    <property type="entry name" value="TilS"/>
    <property type="match status" value="1"/>
</dbReference>
<dbReference type="PANTHER" id="PTHR43033:SF1">
    <property type="entry name" value="TRNA(ILE)-LYSIDINE SYNTHASE-RELATED"/>
    <property type="match status" value="1"/>
</dbReference>
<evidence type="ECO:0000256" key="6">
    <source>
        <dbReference type="ARBA" id="ARBA00022741"/>
    </source>
</evidence>
<dbReference type="SUPFAM" id="SSF82829">
    <property type="entry name" value="MesJ substrate recognition domain-like"/>
    <property type="match status" value="1"/>
</dbReference>
<evidence type="ECO:0000256" key="5">
    <source>
        <dbReference type="ARBA" id="ARBA00022694"/>
    </source>
</evidence>
<comment type="subcellular location">
    <subcellularLocation>
        <location evidence="1">Cytoplasm</location>
    </subcellularLocation>
</comment>
<evidence type="ECO:0000256" key="1">
    <source>
        <dbReference type="ARBA" id="ARBA00004496"/>
    </source>
</evidence>
<dbReference type="AlphaFoldDB" id="A0A381VRG9"/>
<dbReference type="GO" id="GO:0005524">
    <property type="term" value="F:ATP binding"/>
    <property type="evidence" value="ECO:0007669"/>
    <property type="project" value="UniProtKB-KW"/>
</dbReference>
<evidence type="ECO:0000313" key="10">
    <source>
        <dbReference type="EMBL" id="SVA42910.1"/>
    </source>
</evidence>
<keyword evidence="4" id="KW-0436">Ligase</keyword>
<evidence type="ECO:0000256" key="4">
    <source>
        <dbReference type="ARBA" id="ARBA00022598"/>
    </source>
</evidence>
<dbReference type="Pfam" id="PF01171">
    <property type="entry name" value="ATP_bind_3"/>
    <property type="match status" value="1"/>
</dbReference>
<keyword evidence="6" id="KW-0547">Nucleotide-binding</keyword>
<dbReference type="InterPro" id="IPR015262">
    <property type="entry name" value="tRNA_Ile_lys_synt_subst-bd"/>
</dbReference>
<dbReference type="CDD" id="cd01992">
    <property type="entry name" value="TilS_N"/>
    <property type="match status" value="1"/>
</dbReference>
<feature type="domain" description="Lysidine-tRNA(Ile) synthetase C-terminal" evidence="9">
    <location>
        <begin position="364"/>
        <end position="434"/>
    </location>
</feature>
<organism evidence="10">
    <name type="scientific">marine metagenome</name>
    <dbReference type="NCBI Taxonomy" id="408172"/>
    <lineage>
        <taxon>unclassified sequences</taxon>
        <taxon>metagenomes</taxon>
        <taxon>ecological metagenomes</taxon>
    </lineage>
</organism>
<keyword evidence="5" id="KW-0819">tRNA processing</keyword>
<dbReference type="InterPro" id="IPR012795">
    <property type="entry name" value="tRNA_Ile_lys_synt_N"/>
</dbReference>
<dbReference type="NCBIfam" id="TIGR02433">
    <property type="entry name" value="lysidine_TilS_C"/>
    <property type="match status" value="1"/>
</dbReference>
<evidence type="ECO:0000256" key="2">
    <source>
        <dbReference type="ARBA" id="ARBA00013267"/>
    </source>
</evidence>
<dbReference type="EMBL" id="UINC01009572">
    <property type="protein sequence ID" value="SVA42910.1"/>
    <property type="molecule type" value="Genomic_DNA"/>
</dbReference>
<proteinExistence type="inferred from homology"/>
<gene>
    <name evidence="10" type="ORF">METZ01_LOCUS95764</name>
</gene>
<dbReference type="NCBIfam" id="TIGR02432">
    <property type="entry name" value="lysidine_TilS_N"/>
    <property type="match status" value="1"/>
</dbReference>
<sequence>MTFNTQKLENYFSDLIDKDKPARYVVGYSGGIDSTVLLHAINKMTGDIPVVAVHINHQLIPQAAEWEKHCRKFSESISVEFLSRKVIIDMNSGYGLEAASRKGRYDSFKQLIRKNDYLLTAHNQDDQVETVLLNIFRGCGLRGIRGIPASRKFFEGRLVRPLLRVSRNEISEYAKKYKLSWIEDPSNQYQKYDRNFLRHKILAQLKTRWPAVNNNVRKTSELASEINAELKEIAFIDAPLFYKNNQLDIRAIKNLSPARQKNILRYALLSLGFPLPSSIKLNQIINEVINARVDRQPLVQWSDVQVRRYRKKIYFLSEYFQPKDNNIEKIYLNGPNWQLGKGLGSLSLEKSDIGIKRSIAKEGFNVTFRAGGEKIKPLGSGYSRKVKKLFQEAAVVPWMRENIPLLFYEGNLVAVADMWLDKSYAADNGYIIRWNERPKIH</sequence>
<dbReference type="PANTHER" id="PTHR43033">
    <property type="entry name" value="TRNA(ILE)-LYSIDINE SYNTHASE-RELATED"/>
    <property type="match status" value="1"/>
</dbReference>
<dbReference type="InterPro" id="IPR012796">
    <property type="entry name" value="Lysidine-tRNA-synth_C"/>
</dbReference>
<dbReference type="GO" id="GO:0008033">
    <property type="term" value="P:tRNA processing"/>
    <property type="evidence" value="ECO:0007669"/>
    <property type="project" value="UniProtKB-KW"/>
</dbReference>
<name>A0A381VRG9_9ZZZZ</name>